<reference evidence="1" key="2">
    <citation type="journal article" date="2015" name="Fish Shellfish Immunol.">
        <title>Early steps in the European eel (Anguilla anguilla)-Vibrio vulnificus interaction in the gills: Role of the RtxA13 toxin.</title>
        <authorList>
            <person name="Callol A."/>
            <person name="Pajuelo D."/>
            <person name="Ebbesson L."/>
            <person name="Teles M."/>
            <person name="MacKenzie S."/>
            <person name="Amaro C."/>
        </authorList>
    </citation>
    <scope>NUCLEOTIDE SEQUENCE</scope>
</reference>
<sequence length="26" mass="2940">MLCSCVITRRTSLISRHCNFTSILSP</sequence>
<name>A0A0E9TZ51_ANGAN</name>
<reference evidence="1" key="1">
    <citation type="submission" date="2014-11" db="EMBL/GenBank/DDBJ databases">
        <authorList>
            <person name="Amaro Gonzalez C."/>
        </authorList>
    </citation>
    <scope>NUCLEOTIDE SEQUENCE</scope>
</reference>
<dbReference type="AlphaFoldDB" id="A0A0E9TZ51"/>
<protein>
    <submittedName>
        <fullName evidence="1">Uncharacterized protein</fullName>
    </submittedName>
</protein>
<accession>A0A0E9TZ51</accession>
<dbReference type="EMBL" id="GBXM01049771">
    <property type="protein sequence ID" value="JAH58806.1"/>
    <property type="molecule type" value="Transcribed_RNA"/>
</dbReference>
<organism evidence="1">
    <name type="scientific">Anguilla anguilla</name>
    <name type="common">European freshwater eel</name>
    <name type="synonym">Muraena anguilla</name>
    <dbReference type="NCBI Taxonomy" id="7936"/>
    <lineage>
        <taxon>Eukaryota</taxon>
        <taxon>Metazoa</taxon>
        <taxon>Chordata</taxon>
        <taxon>Craniata</taxon>
        <taxon>Vertebrata</taxon>
        <taxon>Euteleostomi</taxon>
        <taxon>Actinopterygii</taxon>
        <taxon>Neopterygii</taxon>
        <taxon>Teleostei</taxon>
        <taxon>Anguilliformes</taxon>
        <taxon>Anguillidae</taxon>
        <taxon>Anguilla</taxon>
    </lineage>
</organism>
<evidence type="ECO:0000313" key="1">
    <source>
        <dbReference type="EMBL" id="JAH58806.1"/>
    </source>
</evidence>
<proteinExistence type="predicted"/>